<dbReference type="Proteomes" id="UP000075230">
    <property type="component" value="Unassembled WGS sequence"/>
</dbReference>
<evidence type="ECO:0000256" key="1">
    <source>
        <dbReference type="SAM" id="MobiDB-lite"/>
    </source>
</evidence>
<name>A0A146FC08_ASPKA</name>
<dbReference type="EMBL" id="BCWF01000017">
    <property type="protein sequence ID" value="GAT23407.1"/>
    <property type="molecule type" value="Genomic_DNA"/>
</dbReference>
<accession>A0A146FC08</accession>
<gene>
    <name evidence="2" type="ORF">RIB2604_01705460</name>
</gene>
<feature type="region of interest" description="Disordered" evidence="1">
    <location>
        <begin position="1"/>
        <end position="40"/>
    </location>
</feature>
<dbReference type="AlphaFoldDB" id="A0A146FC08"/>
<sequence length="40" mass="4236">MSSTQRAESRHPQNNTTGKTIRSATSTTPTGRSSESLTGL</sequence>
<organism evidence="2 3">
    <name type="scientific">Aspergillus kawachii</name>
    <name type="common">White koji mold</name>
    <name type="synonym">Aspergillus awamori var. kawachi</name>
    <dbReference type="NCBI Taxonomy" id="1069201"/>
    <lineage>
        <taxon>Eukaryota</taxon>
        <taxon>Fungi</taxon>
        <taxon>Dikarya</taxon>
        <taxon>Ascomycota</taxon>
        <taxon>Pezizomycotina</taxon>
        <taxon>Eurotiomycetes</taxon>
        <taxon>Eurotiomycetidae</taxon>
        <taxon>Eurotiales</taxon>
        <taxon>Aspergillaceae</taxon>
        <taxon>Aspergillus</taxon>
        <taxon>Aspergillus subgen. Circumdati</taxon>
    </lineage>
</organism>
<evidence type="ECO:0000313" key="3">
    <source>
        <dbReference type="Proteomes" id="UP000075230"/>
    </source>
</evidence>
<comment type="caution">
    <text evidence="2">The sequence shown here is derived from an EMBL/GenBank/DDBJ whole genome shotgun (WGS) entry which is preliminary data.</text>
</comment>
<evidence type="ECO:0000313" key="2">
    <source>
        <dbReference type="EMBL" id="GAT23407.1"/>
    </source>
</evidence>
<proteinExistence type="predicted"/>
<reference evidence="2 3" key="1">
    <citation type="journal article" date="2016" name="DNA Res.">
        <title>Genome sequence of Aspergillus luchuensis NBRC 4314.</title>
        <authorList>
            <person name="Yamada O."/>
            <person name="Machida M."/>
            <person name="Hosoyama A."/>
            <person name="Goto M."/>
            <person name="Takahashi T."/>
            <person name="Futagami T."/>
            <person name="Yamagata Y."/>
            <person name="Takeuchi M."/>
            <person name="Kobayashi T."/>
            <person name="Koike H."/>
            <person name="Abe K."/>
            <person name="Asai K."/>
            <person name="Arita M."/>
            <person name="Fujita N."/>
            <person name="Fukuda K."/>
            <person name="Higa K."/>
            <person name="Horikawa H."/>
            <person name="Ishikawa T."/>
            <person name="Jinno K."/>
            <person name="Kato Y."/>
            <person name="Kirimura K."/>
            <person name="Mizutani O."/>
            <person name="Nakasone K."/>
            <person name="Sano M."/>
            <person name="Shiraishi Y."/>
            <person name="Tsukahara M."/>
            <person name="Gomi K."/>
        </authorList>
    </citation>
    <scope>NUCLEOTIDE SEQUENCE [LARGE SCALE GENOMIC DNA]</scope>
    <source>
        <strain evidence="2 3">RIB 2604</strain>
    </source>
</reference>
<protein>
    <submittedName>
        <fullName evidence="2">Uncharacterized protein</fullName>
    </submittedName>
</protein>
<reference evidence="3" key="2">
    <citation type="submission" date="2016-02" db="EMBL/GenBank/DDBJ databases">
        <title>Genome sequencing of Aspergillus luchuensis NBRC 4314.</title>
        <authorList>
            <person name="Yamada O."/>
        </authorList>
    </citation>
    <scope>NUCLEOTIDE SEQUENCE [LARGE SCALE GENOMIC DNA]</scope>
    <source>
        <strain evidence="3">RIB 2604</strain>
    </source>
</reference>